<feature type="transmembrane region" description="Helical" evidence="1">
    <location>
        <begin position="12"/>
        <end position="35"/>
    </location>
</feature>
<dbReference type="AlphaFoldDB" id="A0A1K1N0M6"/>
<dbReference type="Proteomes" id="UP000183461">
    <property type="component" value="Unassembled WGS sequence"/>
</dbReference>
<keyword evidence="1" id="KW-0812">Transmembrane</keyword>
<feature type="transmembrane region" description="Helical" evidence="1">
    <location>
        <begin position="63"/>
        <end position="82"/>
    </location>
</feature>
<sequence>MCCKKKCKIGVFYVFSFSILGLIGGLLCCTVDILFDLKGKGNEKLGTSKNIDSNWSKMADWRFGLSIALAMIGDALVGLGFYSIGMQIAETHSLLGYLTIGFGYFGAMAGIFIHAFLCVQALIYKGAMIHGNLQIADDILEKIYKQIIPTFLLGYATLLVPTVLVMIAILNGALDVPKICVLLNPIVFLIIGTTCRKIDPVKFQDLPGIIMPSFGLSMFGLIGVLNLI</sequence>
<keyword evidence="1" id="KW-0472">Membrane</keyword>
<accession>A0A1K1N0M6</accession>
<feature type="transmembrane region" description="Helical" evidence="1">
    <location>
        <begin position="143"/>
        <end position="169"/>
    </location>
</feature>
<organism evidence="2 3">
    <name type="scientific">Ruminococcus flavefaciens</name>
    <dbReference type="NCBI Taxonomy" id="1265"/>
    <lineage>
        <taxon>Bacteria</taxon>
        <taxon>Bacillati</taxon>
        <taxon>Bacillota</taxon>
        <taxon>Clostridia</taxon>
        <taxon>Eubacteriales</taxon>
        <taxon>Oscillospiraceae</taxon>
        <taxon>Ruminococcus</taxon>
    </lineage>
</organism>
<evidence type="ECO:0000313" key="2">
    <source>
        <dbReference type="EMBL" id="SFW27838.1"/>
    </source>
</evidence>
<feature type="transmembrane region" description="Helical" evidence="1">
    <location>
        <begin position="176"/>
        <end position="194"/>
    </location>
</feature>
<feature type="transmembrane region" description="Helical" evidence="1">
    <location>
        <begin position="94"/>
        <end position="123"/>
    </location>
</feature>
<evidence type="ECO:0000313" key="3">
    <source>
        <dbReference type="Proteomes" id="UP000183461"/>
    </source>
</evidence>
<name>A0A1K1N0M6_RUMFL</name>
<keyword evidence="1" id="KW-1133">Transmembrane helix</keyword>
<dbReference type="EMBL" id="FPIP01000003">
    <property type="protein sequence ID" value="SFW27838.1"/>
    <property type="molecule type" value="Genomic_DNA"/>
</dbReference>
<dbReference type="InterPro" id="IPR046475">
    <property type="entry name" value="DUF6796"/>
</dbReference>
<gene>
    <name evidence="2" type="ORF">SAMN02910280_1485</name>
</gene>
<feature type="transmembrane region" description="Helical" evidence="1">
    <location>
        <begin position="206"/>
        <end position="227"/>
    </location>
</feature>
<proteinExistence type="predicted"/>
<dbReference type="RefSeq" id="WP_347496870.1">
    <property type="nucleotide sequence ID" value="NZ_FPIP01000003.1"/>
</dbReference>
<evidence type="ECO:0000256" key="1">
    <source>
        <dbReference type="SAM" id="Phobius"/>
    </source>
</evidence>
<reference evidence="2 3" key="1">
    <citation type="submission" date="2016-11" db="EMBL/GenBank/DDBJ databases">
        <authorList>
            <person name="Jaros S."/>
            <person name="Januszkiewicz K."/>
            <person name="Wedrychowicz H."/>
        </authorList>
    </citation>
    <scope>NUCLEOTIDE SEQUENCE [LARGE SCALE GENOMIC DNA]</scope>
    <source>
        <strain evidence="2 3">YL228</strain>
    </source>
</reference>
<protein>
    <submittedName>
        <fullName evidence="2">Uncharacterized protein</fullName>
    </submittedName>
</protein>
<dbReference type="Pfam" id="PF20599">
    <property type="entry name" value="DUF6796"/>
    <property type="match status" value="1"/>
</dbReference>